<keyword evidence="5" id="KW-1185">Reference proteome</keyword>
<dbReference type="SUPFAM" id="SSF63712">
    <property type="entry name" value="Nicotinic receptor ligand binding domain-like"/>
    <property type="match status" value="1"/>
</dbReference>
<evidence type="ECO:0000256" key="1">
    <source>
        <dbReference type="SAM" id="Phobius"/>
    </source>
</evidence>
<keyword evidence="1" id="KW-1133">Transmembrane helix</keyword>
<dbReference type="InterPro" id="IPR006202">
    <property type="entry name" value="Neur_chan_lig-bd"/>
</dbReference>
<keyword evidence="1" id="KW-0812">Transmembrane</keyword>
<feature type="transmembrane region" description="Helical" evidence="1">
    <location>
        <begin position="231"/>
        <end position="251"/>
    </location>
</feature>
<evidence type="ECO:0000313" key="4">
    <source>
        <dbReference type="EMBL" id="MFC3966687.1"/>
    </source>
</evidence>
<reference evidence="5" key="1">
    <citation type="journal article" date="2019" name="Int. J. Syst. Evol. Microbiol.">
        <title>The Global Catalogue of Microorganisms (GCM) 10K type strain sequencing project: providing services to taxonomists for standard genome sequencing and annotation.</title>
        <authorList>
            <consortium name="The Broad Institute Genomics Platform"/>
            <consortium name="The Broad Institute Genome Sequencing Center for Infectious Disease"/>
            <person name="Wu L."/>
            <person name="Ma J."/>
        </authorList>
    </citation>
    <scope>NUCLEOTIDE SEQUENCE [LARGE SCALE GENOMIC DNA]</scope>
    <source>
        <strain evidence="5">TBRC 5781</strain>
    </source>
</reference>
<name>A0ABV8E2L1_9HYPH</name>
<feature type="transmembrane region" description="Helical" evidence="1">
    <location>
        <begin position="334"/>
        <end position="355"/>
    </location>
</feature>
<feature type="transmembrane region" description="Helical" evidence="1">
    <location>
        <begin position="292"/>
        <end position="313"/>
    </location>
</feature>
<keyword evidence="2" id="KW-0732">Signal</keyword>
<dbReference type="Proteomes" id="UP001595697">
    <property type="component" value="Unassembled WGS sequence"/>
</dbReference>
<protein>
    <submittedName>
        <fullName evidence="4">Neurotransmitter-gated ion-channel ligand-binding protein</fullName>
    </submittedName>
</protein>
<keyword evidence="1" id="KW-0472">Membrane</keyword>
<dbReference type="Gene3D" id="2.70.170.10">
    <property type="entry name" value="Neurotransmitter-gated ion-channel ligand-binding domain"/>
    <property type="match status" value="1"/>
</dbReference>
<dbReference type="InterPro" id="IPR036734">
    <property type="entry name" value="Neur_chan_lig-bd_sf"/>
</dbReference>
<feature type="transmembrane region" description="Helical" evidence="1">
    <location>
        <begin position="263"/>
        <end position="280"/>
    </location>
</feature>
<feature type="domain" description="Neurotransmitter-gated ion-channel ligand-binding" evidence="3">
    <location>
        <begin position="36"/>
        <end position="227"/>
    </location>
</feature>
<evidence type="ECO:0000313" key="5">
    <source>
        <dbReference type="Proteomes" id="UP001595697"/>
    </source>
</evidence>
<accession>A0ABV8E2L1</accession>
<proteinExistence type="predicted"/>
<dbReference type="Pfam" id="PF02931">
    <property type="entry name" value="Neur_chan_LBD"/>
    <property type="match status" value="1"/>
</dbReference>
<dbReference type="InterPro" id="IPR038050">
    <property type="entry name" value="Neuro_actylchol_rec"/>
</dbReference>
<comment type="caution">
    <text evidence="4">The sequence shown here is derived from an EMBL/GenBank/DDBJ whole genome shotgun (WGS) entry which is preliminary data.</text>
</comment>
<dbReference type="PANTHER" id="PTHR18945">
    <property type="entry name" value="NEUROTRANSMITTER GATED ION CHANNEL"/>
    <property type="match status" value="1"/>
</dbReference>
<evidence type="ECO:0000256" key="2">
    <source>
        <dbReference type="SAM" id="SignalP"/>
    </source>
</evidence>
<sequence length="356" mass="40057">MRNVFLRLVVVCLVILLGSFAASAQEGAERQPLPQGVQRPLQIHLVVRVLDILKIDETTGDAQLVVEVQQRWKDPALQFNAIQFGRDRQDFTGAEATAKLASIWNPAVEIENRSGDETLQLEALSIRSNGEVTSMRRLEGSFRFARDLSAFPFDQQHVRLAFVSQYYPADDVVFVQDFQDRQLSGLPPQLSASDWSAKNLSFTTAQFYGWSARPFAKLTAEVAIDRKWPRYFLRIFIPFIAVLSVSLFILWQPKGLIGDKTGVTYSALLALAALSFTFEASFPGSMSVTSPIAFMISIGYFYLILALLVDLLMESERFPGRTAYPFLSSEVRRVVRYVMPLMFTIICICVTLRSLA</sequence>
<feature type="chain" id="PRO_5047185070" evidence="2">
    <location>
        <begin position="25"/>
        <end position="356"/>
    </location>
</feature>
<feature type="signal peptide" evidence="2">
    <location>
        <begin position="1"/>
        <end position="24"/>
    </location>
</feature>
<dbReference type="InterPro" id="IPR006201">
    <property type="entry name" value="Neur_channel"/>
</dbReference>
<gene>
    <name evidence="4" type="ORF">ACFOVS_00765</name>
</gene>
<dbReference type="EMBL" id="JBHSBD010000003">
    <property type="protein sequence ID" value="MFC3966687.1"/>
    <property type="molecule type" value="Genomic_DNA"/>
</dbReference>
<dbReference type="Gene3D" id="1.20.58.390">
    <property type="entry name" value="Neurotransmitter-gated ion-channel transmembrane domain"/>
    <property type="match status" value="1"/>
</dbReference>
<organism evidence="4 5">
    <name type="scientific">Rhizobium lemnae</name>
    <dbReference type="NCBI Taxonomy" id="1214924"/>
    <lineage>
        <taxon>Bacteria</taxon>
        <taxon>Pseudomonadati</taxon>
        <taxon>Pseudomonadota</taxon>
        <taxon>Alphaproteobacteria</taxon>
        <taxon>Hyphomicrobiales</taxon>
        <taxon>Rhizobiaceae</taxon>
        <taxon>Rhizobium/Agrobacterium group</taxon>
        <taxon>Rhizobium</taxon>
    </lineage>
</organism>
<dbReference type="RefSeq" id="WP_247260226.1">
    <property type="nucleotide sequence ID" value="NZ_JALJQZ010000007.1"/>
</dbReference>
<evidence type="ECO:0000259" key="3">
    <source>
        <dbReference type="Pfam" id="PF02931"/>
    </source>
</evidence>